<feature type="chain" id="PRO_5037671649" evidence="1">
    <location>
        <begin position="24"/>
        <end position="155"/>
    </location>
</feature>
<dbReference type="AlphaFoldDB" id="A0A934V8L7"/>
<accession>A0A934V8L7</accession>
<dbReference type="EMBL" id="JAENIK010000012">
    <property type="protein sequence ID" value="MBK1817387.1"/>
    <property type="molecule type" value="Genomic_DNA"/>
</dbReference>
<name>A0A934V8L7_9BACT</name>
<feature type="domain" description="DUF3347" evidence="2">
    <location>
        <begin position="41"/>
        <end position="108"/>
    </location>
</feature>
<feature type="signal peptide" evidence="1">
    <location>
        <begin position="1"/>
        <end position="23"/>
    </location>
</feature>
<evidence type="ECO:0000313" key="3">
    <source>
        <dbReference type="EMBL" id="MBK1817387.1"/>
    </source>
</evidence>
<organism evidence="3 4">
    <name type="scientific">Luteolibacter yonseiensis</name>
    <dbReference type="NCBI Taxonomy" id="1144680"/>
    <lineage>
        <taxon>Bacteria</taxon>
        <taxon>Pseudomonadati</taxon>
        <taxon>Verrucomicrobiota</taxon>
        <taxon>Verrucomicrobiia</taxon>
        <taxon>Verrucomicrobiales</taxon>
        <taxon>Verrucomicrobiaceae</taxon>
        <taxon>Luteolibacter</taxon>
    </lineage>
</organism>
<gene>
    <name evidence="3" type="ORF">JIN84_17335</name>
</gene>
<sequence>MKPTLALAFSLLGFVLANPTLSAAEPQHEGTTKEGHADHMLEGYAAVSTALYKDDLAAAKKAADGMVKHDKDSAMAKHCQSIVDSKNIEEARTHFKALSDAAIPVAKEKKMMHEMNCPMAFGDKGANWLQKSADEVQNPYLGAKMPHCGKMVMSK</sequence>
<keyword evidence="1" id="KW-0732">Signal</keyword>
<evidence type="ECO:0000259" key="2">
    <source>
        <dbReference type="Pfam" id="PF11827"/>
    </source>
</evidence>
<reference evidence="3" key="1">
    <citation type="submission" date="2021-01" db="EMBL/GenBank/DDBJ databases">
        <title>Modified the classification status of verrucomicrobia.</title>
        <authorList>
            <person name="Feng X."/>
        </authorList>
    </citation>
    <scope>NUCLEOTIDE SEQUENCE</scope>
    <source>
        <strain evidence="3">JCM 18052</strain>
    </source>
</reference>
<dbReference type="Proteomes" id="UP000600139">
    <property type="component" value="Unassembled WGS sequence"/>
</dbReference>
<dbReference type="Pfam" id="PF11827">
    <property type="entry name" value="DUF3347"/>
    <property type="match status" value="1"/>
</dbReference>
<proteinExistence type="predicted"/>
<protein>
    <submittedName>
        <fullName evidence="3">DUF3347 domain-containing protein</fullName>
    </submittedName>
</protein>
<evidence type="ECO:0000256" key="1">
    <source>
        <dbReference type="SAM" id="SignalP"/>
    </source>
</evidence>
<comment type="caution">
    <text evidence="3">The sequence shown here is derived from an EMBL/GenBank/DDBJ whole genome shotgun (WGS) entry which is preliminary data.</text>
</comment>
<keyword evidence="4" id="KW-1185">Reference proteome</keyword>
<dbReference type="RefSeq" id="WP_200352330.1">
    <property type="nucleotide sequence ID" value="NZ_BAABHZ010000001.1"/>
</dbReference>
<dbReference type="InterPro" id="IPR021782">
    <property type="entry name" value="DUF3347"/>
</dbReference>
<evidence type="ECO:0000313" key="4">
    <source>
        <dbReference type="Proteomes" id="UP000600139"/>
    </source>
</evidence>